<keyword evidence="3" id="KW-1185">Reference proteome</keyword>
<feature type="region of interest" description="Disordered" evidence="1">
    <location>
        <begin position="1"/>
        <end position="55"/>
    </location>
</feature>
<protein>
    <submittedName>
        <fullName evidence="2">Uncharacterized protein</fullName>
    </submittedName>
</protein>
<sequence length="421" mass="46490">MLPEHVPSGAARQGRDYRSTASAAKQIRFPPRRRRVRGQSNGVRKRGDASLKQQTLTQMDFISSFGEEVTLTDDDGAACDWDKLAIPRRKSKAETAEKPQESTGEDTPVVIQDSFGSSDDGDDDDLHGDASAGVSPPPFRPQFRPPFQPRHVREAVTSPYSPARMEPLDAVKASPRRRAHLSGNLEGSGRLEQRARADGSISLPAHVPSSSGEEADDREIPDSDEENEELQLQDDRLIHQDASVAGDETQLALEELASLECPKLDHAHTLTEKLPASARPSPVLASSGRVADYEPALPTEAPTFESQRVPLHVLQSFTPASARTDILLPTSSEVLNFVIDGTETFLRLAYRVPEQVRRFWLFGHDTLRYMACVQPGKPHNPGWSYHIDRVYELNNPPREQAGSCIADQAMLSYSPQVELVH</sequence>
<evidence type="ECO:0000256" key="1">
    <source>
        <dbReference type="SAM" id="MobiDB-lite"/>
    </source>
</evidence>
<feature type="region of interest" description="Disordered" evidence="1">
    <location>
        <begin position="84"/>
        <end position="230"/>
    </location>
</feature>
<organism evidence="2 3">
    <name type="scientific">Trichoderma cornu-damae</name>
    <dbReference type="NCBI Taxonomy" id="654480"/>
    <lineage>
        <taxon>Eukaryota</taxon>
        <taxon>Fungi</taxon>
        <taxon>Dikarya</taxon>
        <taxon>Ascomycota</taxon>
        <taxon>Pezizomycotina</taxon>
        <taxon>Sordariomycetes</taxon>
        <taxon>Hypocreomycetidae</taxon>
        <taxon>Hypocreales</taxon>
        <taxon>Hypocreaceae</taxon>
        <taxon>Trichoderma</taxon>
    </lineage>
</organism>
<evidence type="ECO:0000313" key="2">
    <source>
        <dbReference type="EMBL" id="KAH6608837.1"/>
    </source>
</evidence>
<dbReference type="EMBL" id="JAIWOZ010000002">
    <property type="protein sequence ID" value="KAH6608837.1"/>
    <property type="molecule type" value="Genomic_DNA"/>
</dbReference>
<feature type="compositionally biased region" description="Acidic residues" evidence="1">
    <location>
        <begin position="213"/>
        <end position="230"/>
    </location>
</feature>
<dbReference type="Proteomes" id="UP000827724">
    <property type="component" value="Unassembled WGS sequence"/>
</dbReference>
<dbReference type="OrthoDB" id="2149705at2759"/>
<evidence type="ECO:0000313" key="3">
    <source>
        <dbReference type="Proteomes" id="UP000827724"/>
    </source>
</evidence>
<dbReference type="AlphaFoldDB" id="A0A9P8QUE8"/>
<feature type="compositionally biased region" description="Pro residues" evidence="1">
    <location>
        <begin position="135"/>
        <end position="148"/>
    </location>
</feature>
<reference evidence="2" key="1">
    <citation type="submission" date="2021-08" db="EMBL/GenBank/DDBJ databases">
        <title>Chromosome-Level Trichoderma cornu-damae using Hi-C Data.</title>
        <authorList>
            <person name="Kim C.S."/>
        </authorList>
    </citation>
    <scope>NUCLEOTIDE SEQUENCE</scope>
    <source>
        <strain evidence="2">KA19-0412C</strain>
    </source>
</reference>
<accession>A0A9P8QUE8</accession>
<comment type="caution">
    <text evidence="2">The sequence shown here is derived from an EMBL/GenBank/DDBJ whole genome shotgun (WGS) entry which is preliminary data.</text>
</comment>
<name>A0A9P8QUE8_9HYPO</name>
<proteinExistence type="predicted"/>
<gene>
    <name evidence="2" type="ORF">Trco_002183</name>
</gene>